<organism evidence="1 2">
    <name type="scientific">Mesorhizobium australicum</name>
    <dbReference type="NCBI Taxonomy" id="536018"/>
    <lineage>
        <taxon>Bacteria</taxon>
        <taxon>Pseudomonadati</taxon>
        <taxon>Pseudomonadota</taxon>
        <taxon>Alphaproteobacteria</taxon>
        <taxon>Hyphomicrobiales</taxon>
        <taxon>Phyllobacteriaceae</taxon>
        <taxon>Mesorhizobium</taxon>
    </lineage>
</organism>
<keyword evidence="2" id="KW-1185">Reference proteome</keyword>
<sequence length="92" mass="10457">MGEFRTRLVLLEDYARRAPNQTSPDTEDLKKQLASLPELGEVELAPNTQSTVIATVPMNSPRDREKVKALINRKVDGWQVIEESTYNLPKTF</sequence>
<dbReference type="OrthoDB" id="8453284at2"/>
<evidence type="ECO:0000313" key="2">
    <source>
        <dbReference type="Proteomes" id="UP000193083"/>
    </source>
</evidence>
<dbReference type="RefSeq" id="WP_085466883.1">
    <property type="nucleotide sequence ID" value="NZ_FXBL01000004.1"/>
</dbReference>
<gene>
    <name evidence="1" type="ORF">SAMN02982922_5285</name>
</gene>
<proteinExistence type="predicted"/>
<evidence type="ECO:0000313" key="1">
    <source>
        <dbReference type="EMBL" id="SMH55216.1"/>
    </source>
</evidence>
<name>A0A1X7PUB3_9HYPH</name>
<protein>
    <submittedName>
        <fullName evidence="1">Uncharacterized protein</fullName>
    </submittedName>
</protein>
<dbReference type="AlphaFoldDB" id="A0A1X7PUB3"/>
<accession>A0A1X7PUB3</accession>
<dbReference type="EMBL" id="FXBL01000004">
    <property type="protein sequence ID" value="SMH55216.1"/>
    <property type="molecule type" value="Genomic_DNA"/>
</dbReference>
<reference evidence="1 2" key="1">
    <citation type="submission" date="2017-04" db="EMBL/GenBank/DDBJ databases">
        <authorList>
            <person name="Afonso C.L."/>
            <person name="Miller P.J."/>
            <person name="Scott M.A."/>
            <person name="Spackman E."/>
            <person name="Goraichik I."/>
            <person name="Dimitrov K.M."/>
            <person name="Suarez D.L."/>
            <person name="Swayne D.E."/>
        </authorList>
    </citation>
    <scope>NUCLEOTIDE SEQUENCE [LARGE SCALE GENOMIC DNA]</scope>
    <source>
        <strain evidence="1 2">B5P</strain>
    </source>
</reference>
<dbReference type="Proteomes" id="UP000193083">
    <property type="component" value="Unassembled WGS sequence"/>
</dbReference>